<protein>
    <submittedName>
        <fullName evidence="1">Uncharacterized protein</fullName>
    </submittedName>
</protein>
<gene>
    <name evidence="1" type="ORF">LJCM1130_06450</name>
</gene>
<name>A0ABQ0N2C1_9LACO</name>
<evidence type="ECO:0000313" key="2">
    <source>
        <dbReference type="Proteomes" id="UP000250714"/>
    </source>
</evidence>
<accession>A0ABQ0N2C1</accession>
<keyword evidence="2" id="KW-1185">Reference proteome</keyword>
<comment type="caution">
    <text evidence="1">The sequence shown here is derived from an EMBL/GenBank/DDBJ whole genome shotgun (WGS) entry which is preliminary data.</text>
</comment>
<organism evidence="1 2">
    <name type="scientific">Lactobacillus paragasseri</name>
    <dbReference type="NCBI Taxonomy" id="2107999"/>
    <lineage>
        <taxon>Bacteria</taxon>
        <taxon>Bacillati</taxon>
        <taxon>Bacillota</taxon>
        <taxon>Bacilli</taxon>
        <taxon>Lactobacillales</taxon>
        <taxon>Lactobacillaceae</taxon>
        <taxon>Lactobacillus</taxon>
    </lineage>
</organism>
<dbReference type="Proteomes" id="UP000250714">
    <property type="component" value="Unassembled WGS sequence"/>
</dbReference>
<reference evidence="1 2" key="1">
    <citation type="journal article" date="2018" name="Int. J. Syst. Evol. Microbiol.">
        <title>Lactobacillus paragasseri sp. nov., a sister taxon of Lactobacillus gasseri, based on whole-genome sequence analyses.</title>
        <authorList>
            <person name="Tanizawa Y."/>
            <person name="Tada I."/>
            <person name="Kobayashi H."/>
            <person name="Endo A."/>
            <person name="Maeno S."/>
            <person name="Toyoda A."/>
            <person name="Arita M."/>
            <person name="Nakamura Y."/>
            <person name="Sakamoto M."/>
            <person name="Ohkuma M."/>
            <person name="Tohno M."/>
        </authorList>
    </citation>
    <scope>NUCLEOTIDE SEQUENCE [LARGE SCALE GENOMIC DNA]</scope>
    <source>
        <strain evidence="1 2">JCM 1130</strain>
    </source>
</reference>
<evidence type="ECO:0000313" key="1">
    <source>
        <dbReference type="EMBL" id="GBA81063.1"/>
    </source>
</evidence>
<sequence>MYSEIFFGGKEYDDRSYITKINMEGLFSGRFLAIRFILWGW</sequence>
<dbReference type="EMBL" id="BEXG01000002">
    <property type="protein sequence ID" value="GBA81063.1"/>
    <property type="molecule type" value="Genomic_DNA"/>
</dbReference>
<proteinExistence type="predicted"/>